<name>A0A0E0LHE7_ORYPU</name>
<reference evidence="1" key="1">
    <citation type="submission" date="2015-04" db="UniProtKB">
        <authorList>
            <consortium name="EnsemblPlants"/>
        </authorList>
    </citation>
    <scope>IDENTIFICATION</scope>
</reference>
<evidence type="ECO:0000313" key="2">
    <source>
        <dbReference type="Proteomes" id="UP000026962"/>
    </source>
</evidence>
<dbReference type="Proteomes" id="UP000026962">
    <property type="component" value="Chromosome 7"/>
</dbReference>
<dbReference type="HOGENOM" id="CLU_3320871_0_0_1"/>
<sequence>MLNQQNFIRRVDSILQQHSGVDVERMEIKCLLRNVQRDI</sequence>
<accession>A0A0E0LHE7</accession>
<dbReference type="EnsemblPlants" id="OPUNC07G03770.1">
    <property type="protein sequence ID" value="OPUNC07G03770.1"/>
    <property type="gene ID" value="OPUNC07G03770"/>
</dbReference>
<reference evidence="1" key="2">
    <citation type="submission" date="2018-05" db="EMBL/GenBank/DDBJ databases">
        <title>OpunRS2 (Oryza punctata Reference Sequence Version 2).</title>
        <authorList>
            <person name="Zhang J."/>
            <person name="Kudrna D."/>
            <person name="Lee S."/>
            <person name="Talag J."/>
            <person name="Welchert J."/>
            <person name="Wing R.A."/>
        </authorList>
    </citation>
    <scope>NUCLEOTIDE SEQUENCE [LARGE SCALE GENOMIC DNA]</scope>
</reference>
<evidence type="ECO:0000313" key="1">
    <source>
        <dbReference type="EnsemblPlants" id="OPUNC07G03770.1"/>
    </source>
</evidence>
<proteinExistence type="predicted"/>
<dbReference type="Gramene" id="OPUNC07G03770.1">
    <property type="protein sequence ID" value="OPUNC07G03770.1"/>
    <property type="gene ID" value="OPUNC07G03770"/>
</dbReference>
<organism evidence="1">
    <name type="scientific">Oryza punctata</name>
    <name type="common">Red rice</name>
    <dbReference type="NCBI Taxonomy" id="4537"/>
    <lineage>
        <taxon>Eukaryota</taxon>
        <taxon>Viridiplantae</taxon>
        <taxon>Streptophyta</taxon>
        <taxon>Embryophyta</taxon>
        <taxon>Tracheophyta</taxon>
        <taxon>Spermatophyta</taxon>
        <taxon>Magnoliopsida</taxon>
        <taxon>Liliopsida</taxon>
        <taxon>Poales</taxon>
        <taxon>Poaceae</taxon>
        <taxon>BOP clade</taxon>
        <taxon>Oryzoideae</taxon>
        <taxon>Oryzeae</taxon>
        <taxon>Oryzinae</taxon>
        <taxon>Oryza</taxon>
    </lineage>
</organism>
<dbReference type="AlphaFoldDB" id="A0A0E0LHE7"/>
<keyword evidence="2" id="KW-1185">Reference proteome</keyword>
<dbReference type="STRING" id="4537.A0A0E0LHE7"/>
<protein>
    <submittedName>
        <fullName evidence="1">Uncharacterized protein</fullName>
    </submittedName>
</protein>